<dbReference type="Proteomes" id="UP000193218">
    <property type="component" value="Unassembled WGS sequence"/>
</dbReference>
<comment type="catalytic activity">
    <reaction evidence="9">
        <text>feruloyl-polysaccharide + H2O = ferulate + polysaccharide.</text>
        <dbReference type="EC" id="3.1.1.73"/>
    </reaction>
</comment>
<dbReference type="EC" id="3.1.1.73" evidence="2"/>
<accession>A0A1Y1USH2</accession>
<keyword evidence="3" id="KW-0964">Secreted</keyword>
<proteinExistence type="predicted"/>
<dbReference type="PANTHER" id="PTHR38050:SF2">
    <property type="entry name" value="FERULOYL ESTERASE C-RELATED"/>
    <property type="match status" value="1"/>
</dbReference>
<organism evidence="10 11">
    <name type="scientific">Kockovaella imperatae</name>
    <dbReference type="NCBI Taxonomy" id="4999"/>
    <lineage>
        <taxon>Eukaryota</taxon>
        <taxon>Fungi</taxon>
        <taxon>Dikarya</taxon>
        <taxon>Basidiomycota</taxon>
        <taxon>Agaricomycotina</taxon>
        <taxon>Tremellomycetes</taxon>
        <taxon>Tremellales</taxon>
        <taxon>Cuniculitremaceae</taxon>
        <taxon>Kockovaella</taxon>
    </lineage>
</organism>
<evidence type="ECO:0000256" key="4">
    <source>
        <dbReference type="ARBA" id="ARBA00022651"/>
    </source>
</evidence>
<evidence type="ECO:0000256" key="7">
    <source>
        <dbReference type="ARBA" id="ARBA00023277"/>
    </source>
</evidence>
<dbReference type="PANTHER" id="PTHR38050">
    <property type="match status" value="1"/>
</dbReference>
<dbReference type="RefSeq" id="XP_021874256.1">
    <property type="nucleotide sequence ID" value="XM_022018884.1"/>
</dbReference>
<dbReference type="SUPFAM" id="SSF53474">
    <property type="entry name" value="alpha/beta-Hydrolases"/>
    <property type="match status" value="1"/>
</dbReference>
<evidence type="ECO:0000313" key="11">
    <source>
        <dbReference type="Proteomes" id="UP000193218"/>
    </source>
</evidence>
<dbReference type="InParanoid" id="A0A1Y1USH2"/>
<evidence type="ECO:0000256" key="3">
    <source>
        <dbReference type="ARBA" id="ARBA00022525"/>
    </source>
</evidence>
<dbReference type="Gene3D" id="3.40.50.1820">
    <property type="entry name" value="alpha/beta hydrolase"/>
    <property type="match status" value="1"/>
</dbReference>
<dbReference type="STRING" id="4999.A0A1Y1USH2"/>
<dbReference type="InterPro" id="IPR043595">
    <property type="entry name" value="FaeB/C/D"/>
</dbReference>
<keyword evidence="8" id="KW-0624">Polysaccharide degradation</keyword>
<keyword evidence="5" id="KW-0732">Signal</keyword>
<evidence type="ECO:0000256" key="6">
    <source>
        <dbReference type="ARBA" id="ARBA00022801"/>
    </source>
</evidence>
<dbReference type="GO" id="GO:0005576">
    <property type="term" value="C:extracellular region"/>
    <property type="evidence" value="ECO:0007669"/>
    <property type="project" value="UniProtKB-SubCell"/>
</dbReference>
<comment type="caution">
    <text evidence="10">The sequence shown here is derived from an EMBL/GenBank/DDBJ whole genome shotgun (WGS) entry which is preliminary data.</text>
</comment>
<protein>
    <recommendedName>
        <fullName evidence="2">feruloyl esterase</fullName>
        <ecNumber evidence="2">3.1.1.73</ecNumber>
    </recommendedName>
</protein>
<gene>
    <name evidence="10" type="ORF">BD324DRAFT_658739</name>
</gene>
<dbReference type="InterPro" id="IPR029058">
    <property type="entry name" value="AB_hydrolase_fold"/>
</dbReference>
<evidence type="ECO:0000256" key="1">
    <source>
        <dbReference type="ARBA" id="ARBA00004613"/>
    </source>
</evidence>
<dbReference type="GO" id="GO:0045493">
    <property type="term" value="P:xylan catabolic process"/>
    <property type="evidence" value="ECO:0007669"/>
    <property type="project" value="UniProtKB-KW"/>
</dbReference>
<keyword evidence="6" id="KW-0378">Hydrolase</keyword>
<evidence type="ECO:0000256" key="2">
    <source>
        <dbReference type="ARBA" id="ARBA00013091"/>
    </source>
</evidence>
<reference evidence="10 11" key="1">
    <citation type="submission" date="2017-03" db="EMBL/GenBank/DDBJ databases">
        <title>Widespread Adenine N6-methylation of Active Genes in Fungi.</title>
        <authorList>
            <consortium name="DOE Joint Genome Institute"/>
            <person name="Mondo S.J."/>
            <person name="Dannebaum R.O."/>
            <person name="Kuo R.C."/>
            <person name="Louie K.B."/>
            <person name="Bewick A.J."/>
            <person name="Labutti K."/>
            <person name="Haridas S."/>
            <person name="Kuo A."/>
            <person name="Salamov A."/>
            <person name="Ahrendt S.R."/>
            <person name="Lau R."/>
            <person name="Bowen B.P."/>
            <person name="Lipzen A."/>
            <person name="Sullivan W."/>
            <person name="Andreopoulos W.B."/>
            <person name="Clum A."/>
            <person name="Lindquist E."/>
            <person name="Daum C."/>
            <person name="Northen T.R."/>
            <person name="Ramamoorthy G."/>
            <person name="Schmitz R.J."/>
            <person name="Gryganskyi A."/>
            <person name="Culley D."/>
            <person name="Magnuson J."/>
            <person name="James T.Y."/>
            <person name="O'Malley M.A."/>
            <person name="Stajich J.E."/>
            <person name="Spatafora J.W."/>
            <person name="Visel A."/>
            <person name="Grigoriev I.V."/>
        </authorList>
    </citation>
    <scope>NUCLEOTIDE SEQUENCE [LARGE SCALE GENOMIC DNA]</scope>
    <source>
        <strain evidence="10 11">NRRL Y-17943</strain>
    </source>
</reference>
<evidence type="ECO:0000256" key="8">
    <source>
        <dbReference type="ARBA" id="ARBA00023326"/>
    </source>
</evidence>
<name>A0A1Y1USH2_9TREE</name>
<dbReference type="AlphaFoldDB" id="A0A1Y1USH2"/>
<evidence type="ECO:0000313" key="10">
    <source>
        <dbReference type="EMBL" id="ORX40577.1"/>
    </source>
</evidence>
<evidence type="ECO:0000256" key="9">
    <source>
        <dbReference type="ARBA" id="ARBA00034075"/>
    </source>
</evidence>
<keyword evidence="11" id="KW-1185">Reference proteome</keyword>
<dbReference type="OrthoDB" id="424610at2759"/>
<comment type="subcellular location">
    <subcellularLocation>
        <location evidence="1">Secreted</location>
    </subcellularLocation>
</comment>
<evidence type="ECO:0000256" key="5">
    <source>
        <dbReference type="ARBA" id="ARBA00022729"/>
    </source>
</evidence>
<keyword evidence="7" id="KW-0119">Carbohydrate metabolism</keyword>
<sequence>MLLSLLFAPVASALTLPPILSQGTGCGSPLPSGQTPGSVTNVTIESGGLTRSYLVFVPPTYDPLLPTPLILSYHGGLQTAMDQLELDEFTKPYFNNDSFVIYPQGIDERWQGVPGDHVNDLGFTTDILNSVQSSYCLDLTKIGASGKSDGAGFVNLLACDATLSSRIAAFAPVSGAYYIDKLPCYPDTITIPCNASRSDVPILAFHGGADNIIAYDGGERKDECLPSIPHWIREWAARDGLSETNTTVPFAEDAVIYKYGSTTNCTSGGLVNLVYDSVNGHDWPSTQPNIDNTHLPPYHPVSFNATPMILDFFSQNPLPLWYLL</sequence>
<keyword evidence="4" id="KW-0858">Xylan degradation</keyword>
<dbReference type="GO" id="GO:0030600">
    <property type="term" value="F:feruloyl esterase activity"/>
    <property type="evidence" value="ECO:0007669"/>
    <property type="project" value="UniProtKB-EC"/>
</dbReference>
<dbReference type="GeneID" id="33560693"/>
<dbReference type="EMBL" id="NBSH01000001">
    <property type="protein sequence ID" value="ORX40577.1"/>
    <property type="molecule type" value="Genomic_DNA"/>
</dbReference>